<dbReference type="NCBIfam" id="NF033578">
    <property type="entry name" value="transpos_IS5_1"/>
    <property type="match status" value="1"/>
</dbReference>
<evidence type="ECO:0000313" key="3">
    <source>
        <dbReference type="EMBL" id="ESQ86681.1"/>
    </source>
</evidence>
<dbReference type="RefSeq" id="WP_023447407.1">
    <property type="nucleotide sequence ID" value="NZ_AWGB01000051.1"/>
</dbReference>
<organism evidence="3 4">
    <name type="scientific">Asticcacaulis benevestitus DSM 16100 = ATCC BAA-896</name>
    <dbReference type="NCBI Taxonomy" id="1121022"/>
    <lineage>
        <taxon>Bacteria</taxon>
        <taxon>Pseudomonadati</taxon>
        <taxon>Pseudomonadota</taxon>
        <taxon>Alphaproteobacteria</taxon>
        <taxon>Caulobacterales</taxon>
        <taxon>Caulobacteraceae</taxon>
        <taxon>Asticcacaulis</taxon>
    </lineage>
</organism>
<gene>
    <name evidence="3" type="ORF">ABENE_18065</name>
</gene>
<dbReference type="AlphaFoldDB" id="V4PEZ9"/>
<feature type="non-terminal residue" evidence="3">
    <location>
        <position position="1"/>
    </location>
</feature>
<dbReference type="Pfam" id="PF05598">
    <property type="entry name" value="DUF772"/>
    <property type="match status" value="1"/>
</dbReference>
<dbReference type="Proteomes" id="UP000017837">
    <property type="component" value="Unassembled WGS sequence"/>
</dbReference>
<dbReference type="EMBL" id="AWGB01000051">
    <property type="protein sequence ID" value="ESQ86681.1"/>
    <property type="molecule type" value="Genomic_DNA"/>
</dbReference>
<evidence type="ECO:0000313" key="4">
    <source>
        <dbReference type="Proteomes" id="UP000017837"/>
    </source>
</evidence>
<reference evidence="3 4" key="1">
    <citation type="journal article" date="2014" name="Nature">
        <title>Sequential evolution of bacterial morphology by co-option of a developmental regulator.</title>
        <authorList>
            <person name="Jiang C."/>
            <person name="Brown P.J."/>
            <person name="Ducret A."/>
            <person name="Brun Y.V."/>
        </authorList>
    </citation>
    <scope>NUCLEOTIDE SEQUENCE [LARGE SCALE GENOMIC DNA]</scope>
    <source>
        <strain evidence="3 4">DSM 16100</strain>
    </source>
</reference>
<dbReference type="Pfam" id="PF13751">
    <property type="entry name" value="DDE_Tnp_1_6"/>
    <property type="match status" value="1"/>
</dbReference>
<feature type="domain" description="Transposase InsH N-terminal" evidence="1">
    <location>
        <begin position="3"/>
        <end position="74"/>
    </location>
</feature>
<feature type="domain" description="Transposase DDE" evidence="2">
    <location>
        <begin position="324"/>
        <end position="383"/>
    </location>
</feature>
<evidence type="ECO:0008006" key="5">
    <source>
        <dbReference type="Google" id="ProtNLM"/>
    </source>
</evidence>
<name>V4PEZ9_9CAUL</name>
<dbReference type="InterPro" id="IPR025668">
    <property type="entry name" value="Tnp_DDE_dom"/>
</dbReference>
<dbReference type="PANTHER" id="PTHR33803">
    <property type="entry name" value="IS1478 TRANSPOSASE"/>
    <property type="match status" value="1"/>
</dbReference>
<dbReference type="InterPro" id="IPR047710">
    <property type="entry name" value="Transpos_IS5-like"/>
</dbReference>
<proteinExistence type="predicted"/>
<accession>V4PEZ9</accession>
<evidence type="ECO:0000259" key="2">
    <source>
        <dbReference type="Pfam" id="PF13751"/>
    </source>
</evidence>
<dbReference type="InterPro" id="IPR008490">
    <property type="entry name" value="Transposase_InsH_N"/>
</dbReference>
<evidence type="ECO:0000259" key="1">
    <source>
        <dbReference type="Pfam" id="PF05598"/>
    </source>
</evidence>
<keyword evidence="4" id="KW-1185">Reference proteome</keyword>
<sequence length="415" mass="46752">AHFGRLYIDKKGRPGLPTRLMVGLHLLQHAKGLSDEAVCAAWLENPYFQYFCGATYFQHKLPLDRSSMTRWRKRAGADDLEKILAETLAAAQRAKAVEPKAFERVTVDSTAQTKAVAHPTDSGLYMRAIEWMNRFADRHGLALRQSFMRLAKRCRVQVARQIHSRAHKQALREVRRMRTFTGRLLRDIVRKIGENLQLQEAFKPVADPIFKLLAQTTNSKKKIYALHAPEVECIAKGKARTRYEFGTKASFAVINAKSKKGSDRVQGQYVVGARACPNLPYDGHTLKDQIKQVERLTGTKVKRAYVDQGYRGHGVTETEVYISRARGITSPTIKRELKRRSAIEPVIGHMKADGKLERNWLAGAHGDAVNVLLVAAGHNIRLLLNWLKSFCAFVMALSMAVTKTKNYADYSQLAA</sequence>
<comment type="caution">
    <text evidence="3">The sequence shown here is derived from an EMBL/GenBank/DDBJ whole genome shotgun (WGS) entry which is preliminary data.</text>
</comment>
<dbReference type="PANTHER" id="PTHR33803:SF3">
    <property type="entry name" value="BLL1974 PROTEIN"/>
    <property type="match status" value="1"/>
</dbReference>
<dbReference type="PATRIC" id="fig|1121022.4.peg.3693"/>
<dbReference type="eggNOG" id="COG3039">
    <property type="taxonomic scope" value="Bacteria"/>
</dbReference>
<protein>
    <recommendedName>
        <fullName evidence="5">Transposase</fullName>
    </recommendedName>
</protein>